<evidence type="ECO:0000313" key="11">
    <source>
        <dbReference type="Proteomes" id="UP000728032"/>
    </source>
</evidence>
<dbReference type="InterPro" id="IPR009091">
    <property type="entry name" value="RCC1/BLIP-II"/>
</dbReference>
<keyword evidence="1" id="KW-0808">Transferase</keyword>
<evidence type="ECO:0000256" key="1">
    <source>
        <dbReference type="ARBA" id="ARBA00022679"/>
    </source>
</evidence>
<dbReference type="EMBL" id="CAJPVJ010000916">
    <property type="protein sequence ID" value="CAG2163697.1"/>
    <property type="molecule type" value="Genomic_DNA"/>
</dbReference>
<evidence type="ECO:0000256" key="5">
    <source>
        <dbReference type="ARBA" id="ARBA00037982"/>
    </source>
</evidence>
<keyword evidence="11" id="KW-1185">Reference proteome</keyword>
<dbReference type="InterPro" id="IPR011009">
    <property type="entry name" value="Kinase-like_dom_sf"/>
</dbReference>
<evidence type="ECO:0000256" key="7">
    <source>
        <dbReference type="PROSITE-ProRule" id="PRU10141"/>
    </source>
</evidence>
<feature type="repeat" description="RCC1" evidence="6">
    <location>
        <begin position="52"/>
        <end position="108"/>
    </location>
</feature>
<dbReference type="GO" id="GO:0005524">
    <property type="term" value="F:ATP binding"/>
    <property type="evidence" value="ECO:0007669"/>
    <property type="project" value="UniProtKB-UniRule"/>
</dbReference>
<dbReference type="Pfam" id="PF13540">
    <property type="entry name" value="RCC1_2"/>
    <property type="match status" value="2"/>
</dbReference>
<dbReference type="Pfam" id="PF00415">
    <property type="entry name" value="RCC1"/>
    <property type="match status" value="1"/>
</dbReference>
<reference evidence="10" key="1">
    <citation type="submission" date="2020-11" db="EMBL/GenBank/DDBJ databases">
        <authorList>
            <person name="Tran Van P."/>
        </authorList>
    </citation>
    <scope>NUCLEOTIDE SEQUENCE</scope>
</reference>
<dbReference type="Gene3D" id="2.130.10.30">
    <property type="entry name" value="Regulator of chromosome condensation 1/beta-lactamase-inhibitor protein II"/>
    <property type="match status" value="1"/>
</dbReference>
<dbReference type="SUPFAM" id="SSF56112">
    <property type="entry name" value="Protein kinase-like (PK-like)"/>
    <property type="match status" value="1"/>
</dbReference>
<keyword evidence="3" id="KW-0418">Kinase</keyword>
<dbReference type="AlphaFoldDB" id="A0A7R9LHE7"/>
<dbReference type="SMART" id="SM00220">
    <property type="entry name" value="S_TKc"/>
    <property type="match status" value="1"/>
</dbReference>
<dbReference type="PROSITE" id="PS50011">
    <property type="entry name" value="PROTEIN_KINASE_DOM"/>
    <property type="match status" value="1"/>
</dbReference>
<dbReference type="PANTHER" id="PTHR11042">
    <property type="entry name" value="EUKARYOTIC TRANSLATION INITIATION FACTOR 2-ALPHA KINASE EIF2-ALPHA KINASE -RELATED"/>
    <property type="match status" value="1"/>
</dbReference>
<evidence type="ECO:0000256" key="2">
    <source>
        <dbReference type="ARBA" id="ARBA00022741"/>
    </source>
</evidence>
<feature type="binding site" evidence="7">
    <location>
        <position position="236"/>
    </location>
    <ligand>
        <name>ATP</name>
        <dbReference type="ChEBI" id="CHEBI:30616"/>
    </ligand>
</feature>
<sequence>MVYGLGSNYWGSLGLGHNLYVNEIQVIDRLCHKNITQFFNGYDFVLALTRHNVLYGWGYNDCGQLGMAHKSSDHLYAEPVPFDPKFIGNKSINQISCGYYHIMILTSDGCVYGWGDNMFGQLGCGPDSDIQNRETFRVNFNPNHEIKSIYCSEYSSFAITSNGQVFSCGRNDWCNLGHNSSDNIWEPQLIGYMTVVSDVSQYKRLYEDLQSLGSGAFGEIFVVKHKYEGREYAVKKIIFEDNQNLLECYEEMIKLIKVRSEYCVQYMRQWNDEKVYYIQMELCSHSLHNILQHKPQVFGRQPGEPMNSMEFYISCHIFKEILECVQYLHELNPQIIHKDLKPDNILVAKNVRNGRYLKVADFGLALLHSRSSGSHTTGVGTLQYMAPEVRLQTKYTPKADIYSLAVIAHKLFNLNNLT</sequence>
<dbReference type="GO" id="GO:0005737">
    <property type="term" value="C:cytoplasm"/>
    <property type="evidence" value="ECO:0007669"/>
    <property type="project" value="TreeGrafter"/>
</dbReference>
<dbReference type="Pfam" id="PF00069">
    <property type="entry name" value="Pkinase"/>
    <property type="match status" value="1"/>
</dbReference>
<protein>
    <recommendedName>
        <fullName evidence="9">Protein kinase domain-containing protein</fullName>
    </recommendedName>
</protein>
<dbReference type="OrthoDB" id="6485644at2759"/>
<evidence type="ECO:0000256" key="8">
    <source>
        <dbReference type="RuleBase" id="RU000304"/>
    </source>
</evidence>
<dbReference type="InterPro" id="IPR000408">
    <property type="entry name" value="Reg_chr_condens"/>
</dbReference>
<organism evidence="10">
    <name type="scientific">Oppiella nova</name>
    <dbReference type="NCBI Taxonomy" id="334625"/>
    <lineage>
        <taxon>Eukaryota</taxon>
        <taxon>Metazoa</taxon>
        <taxon>Ecdysozoa</taxon>
        <taxon>Arthropoda</taxon>
        <taxon>Chelicerata</taxon>
        <taxon>Arachnida</taxon>
        <taxon>Acari</taxon>
        <taxon>Acariformes</taxon>
        <taxon>Sarcoptiformes</taxon>
        <taxon>Oribatida</taxon>
        <taxon>Brachypylina</taxon>
        <taxon>Oppioidea</taxon>
        <taxon>Oppiidae</taxon>
        <taxon>Oppiella</taxon>
    </lineage>
</organism>
<dbReference type="Gene3D" id="1.10.510.10">
    <property type="entry name" value="Transferase(Phosphotransferase) domain 1"/>
    <property type="match status" value="1"/>
</dbReference>
<evidence type="ECO:0000313" key="10">
    <source>
        <dbReference type="EMBL" id="CAD7641787.1"/>
    </source>
</evidence>
<accession>A0A7R9LHE7</accession>
<evidence type="ECO:0000256" key="6">
    <source>
        <dbReference type="PROSITE-ProRule" id="PRU00235"/>
    </source>
</evidence>
<dbReference type="Gene3D" id="3.30.200.20">
    <property type="entry name" value="Phosphorylase Kinase, domain 1"/>
    <property type="match status" value="1"/>
</dbReference>
<dbReference type="InterPro" id="IPR017441">
    <property type="entry name" value="Protein_kinase_ATP_BS"/>
</dbReference>
<dbReference type="Proteomes" id="UP000728032">
    <property type="component" value="Unassembled WGS sequence"/>
</dbReference>
<keyword evidence="2 7" id="KW-0547">Nucleotide-binding</keyword>
<keyword evidence="8" id="KW-0723">Serine/threonine-protein kinase</keyword>
<dbReference type="CDD" id="cd00180">
    <property type="entry name" value="PKc"/>
    <property type="match status" value="1"/>
</dbReference>
<feature type="domain" description="Protein kinase" evidence="9">
    <location>
        <begin position="206"/>
        <end position="418"/>
    </location>
</feature>
<comment type="similarity">
    <text evidence="5">Belongs to the protein kinase superfamily. Ser/Thr protein kinase family. GCN2 subfamily.</text>
</comment>
<dbReference type="PROSITE" id="PS00108">
    <property type="entry name" value="PROTEIN_KINASE_ST"/>
    <property type="match status" value="1"/>
</dbReference>
<dbReference type="PROSITE" id="PS00107">
    <property type="entry name" value="PROTEIN_KINASE_ATP"/>
    <property type="match status" value="1"/>
</dbReference>
<dbReference type="InterPro" id="IPR050339">
    <property type="entry name" value="CC_SR_Kinase"/>
</dbReference>
<dbReference type="GO" id="GO:0004674">
    <property type="term" value="F:protein serine/threonine kinase activity"/>
    <property type="evidence" value="ECO:0007669"/>
    <property type="project" value="UniProtKB-KW"/>
</dbReference>
<dbReference type="SUPFAM" id="SSF50985">
    <property type="entry name" value="RCC1/BLIP-II"/>
    <property type="match status" value="1"/>
</dbReference>
<evidence type="ECO:0000259" key="9">
    <source>
        <dbReference type="PROSITE" id="PS50011"/>
    </source>
</evidence>
<evidence type="ECO:0000256" key="4">
    <source>
        <dbReference type="ARBA" id="ARBA00022840"/>
    </source>
</evidence>
<dbReference type="GO" id="GO:0005634">
    <property type="term" value="C:nucleus"/>
    <property type="evidence" value="ECO:0007669"/>
    <property type="project" value="TreeGrafter"/>
</dbReference>
<dbReference type="InterPro" id="IPR000719">
    <property type="entry name" value="Prot_kinase_dom"/>
</dbReference>
<keyword evidence="4 7" id="KW-0067">ATP-binding</keyword>
<gene>
    <name evidence="10" type="ORF">ONB1V03_LOCUS3263</name>
</gene>
<dbReference type="EMBL" id="OC915741">
    <property type="protein sequence ID" value="CAD7641787.1"/>
    <property type="molecule type" value="Genomic_DNA"/>
</dbReference>
<proteinExistence type="inferred from homology"/>
<dbReference type="InterPro" id="IPR008271">
    <property type="entry name" value="Ser/Thr_kinase_AS"/>
</dbReference>
<name>A0A7R9LHE7_9ACAR</name>
<feature type="repeat" description="RCC1" evidence="6">
    <location>
        <begin position="109"/>
        <end position="162"/>
    </location>
</feature>
<dbReference type="PROSITE" id="PS50012">
    <property type="entry name" value="RCC1_3"/>
    <property type="match status" value="2"/>
</dbReference>
<evidence type="ECO:0000256" key="3">
    <source>
        <dbReference type="ARBA" id="ARBA00022777"/>
    </source>
</evidence>